<reference evidence="1 2" key="1">
    <citation type="submission" date="2019-08" db="EMBL/GenBank/DDBJ databases">
        <title>Paraburkholderia sp. DCY113.</title>
        <authorList>
            <person name="Kang J."/>
        </authorList>
    </citation>
    <scope>NUCLEOTIDE SEQUENCE [LARGE SCALE GENOMIC DNA]</scope>
    <source>
        <strain evidence="1 2">DCY113</strain>
    </source>
</reference>
<sequence length="156" mass="17578">MTFDETPRCQRGDNLVCTDCECIFEMLARGPLEGRCTVKHAIAQSTEDREIKGAVRGFHCRRCMVGCVDEPDNWLASYVRTQLRAMAGDVFLVSRHTADFTARALQDHFLAETDAVLKRIFDLAALRYLRDGSSTITQEDVTLALRLVTYEGRGPM</sequence>
<comment type="caution">
    <text evidence="1">The sequence shown here is derived from an EMBL/GenBank/DDBJ whole genome shotgun (WGS) entry which is preliminary data.</text>
</comment>
<protein>
    <submittedName>
        <fullName evidence="1">Uncharacterized protein</fullName>
    </submittedName>
</protein>
<proteinExistence type="predicted"/>
<organism evidence="1 2">
    <name type="scientific">Paraburkholderia panacisoli</name>
    <dbReference type="NCBI Taxonomy" id="2603818"/>
    <lineage>
        <taxon>Bacteria</taxon>
        <taxon>Pseudomonadati</taxon>
        <taxon>Pseudomonadota</taxon>
        <taxon>Betaproteobacteria</taxon>
        <taxon>Burkholderiales</taxon>
        <taxon>Burkholderiaceae</taxon>
        <taxon>Paraburkholderia</taxon>
    </lineage>
</organism>
<gene>
    <name evidence="1" type="ORF">FVF58_23010</name>
</gene>
<name>A0A5B0GZH0_9BURK</name>
<dbReference type="EMBL" id="VTUZ01000015">
    <property type="protein sequence ID" value="KAA1008212.1"/>
    <property type="molecule type" value="Genomic_DNA"/>
</dbReference>
<accession>A0A5B0GZH0</accession>
<evidence type="ECO:0000313" key="2">
    <source>
        <dbReference type="Proteomes" id="UP000325273"/>
    </source>
</evidence>
<dbReference type="AlphaFoldDB" id="A0A5B0GZH0"/>
<dbReference type="Proteomes" id="UP000325273">
    <property type="component" value="Unassembled WGS sequence"/>
</dbReference>
<keyword evidence="2" id="KW-1185">Reference proteome</keyword>
<dbReference type="RefSeq" id="WP_149672139.1">
    <property type="nucleotide sequence ID" value="NZ_VTUZ01000015.1"/>
</dbReference>
<evidence type="ECO:0000313" key="1">
    <source>
        <dbReference type="EMBL" id="KAA1008212.1"/>
    </source>
</evidence>